<reference evidence="2 3" key="1">
    <citation type="submission" date="2019-05" db="EMBL/GenBank/DDBJ databases">
        <title>Another draft genome of Portunus trituberculatus and its Hox gene families provides insights of decapod evolution.</title>
        <authorList>
            <person name="Jeong J.-H."/>
            <person name="Song I."/>
            <person name="Kim S."/>
            <person name="Choi T."/>
            <person name="Kim D."/>
            <person name="Ryu S."/>
            <person name="Kim W."/>
        </authorList>
    </citation>
    <scope>NUCLEOTIDE SEQUENCE [LARGE SCALE GENOMIC DNA]</scope>
    <source>
        <tissue evidence="2">Muscle</tissue>
    </source>
</reference>
<protein>
    <submittedName>
        <fullName evidence="2">Uncharacterized protein</fullName>
    </submittedName>
</protein>
<gene>
    <name evidence="2" type="ORF">E2C01_086126</name>
</gene>
<evidence type="ECO:0000313" key="3">
    <source>
        <dbReference type="Proteomes" id="UP000324222"/>
    </source>
</evidence>
<dbReference type="Proteomes" id="UP000324222">
    <property type="component" value="Unassembled WGS sequence"/>
</dbReference>
<proteinExistence type="predicted"/>
<dbReference type="EMBL" id="VSRR010086627">
    <property type="protein sequence ID" value="MPC91110.1"/>
    <property type="molecule type" value="Genomic_DNA"/>
</dbReference>
<dbReference type="AlphaFoldDB" id="A0A5B7J2Z2"/>
<accession>A0A5B7J2Z2</accession>
<evidence type="ECO:0000313" key="2">
    <source>
        <dbReference type="EMBL" id="MPC91110.1"/>
    </source>
</evidence>
<comment type="caution">
    <text evidence="2">The sequence shown here is derived from an EMBL/GenBank/DDBJ whole genome shotgun (WGS) entry which is preliminary data.</text>
</comment>
<feature type="region of interest" description="Disordered" evidence="1">
    <location>
        <begin position="15"/>
        <end position="34"/>
    </location>
</feature>
<sequence length="66" mass="7761">MTTYNLHHLCNTNQRGNRYSYTDPETQRSVARPRAKRQATQSFFSVHQVPRKVPRAFIRGTNRSPE</sequence>
<evidence type="ECO:0000256" key="1">
    <source>
        <dbReference type="SAM" id="MobiDB-lite"/>
    </source>
</evidence>
<organism evidence="2 3">
    <name type="scientific">Portunus trituberculatus</name>
    <name type="common">Swimming crab</name>
    <name type="synonym">Neptunus trituberculatus</name>
    <dbReference type="NCBI Taxonomy" id="210409"/>
    <lineage>
        <taxon>Eukaryota</taxon>
        <taxon>Metazoa</taxon>
        <taxon>Ecdysozoa</taxon>
        <taxon>Arthropoda</taxon>
        <taxon>Crustacea</taxon>
        <taxon>Multicrustacea</taxon>
        <taxon>Malacostraca</taxon>
        <taxon>Eumalacostraca</taxon>
        <taxon>Eucarida</taxon>
        <taxon>Decapoda</taxon>
        <taxon>Pleocyemata</taxon>
        <taxon>Brachyura</taxon>
        <taxon>Eubrachyura</taxon>
        <taxon>Portunoidea</taxon>
        <taxon>Portunidae</taxon>
        <taxon>Portuninae</taxon>
        <taxon>Portunus</taxon>
    </lineage>
</organism>
<name>A0A5B7J2Z2_PORTR</name>
<keyword evidence="3" id="KW-1185">Reference proteome</keyword>
<feature type="compositionally biased region" description="Polar residues" evidence="1">
    <location>
        <begin position="15"/>
        <end position="29"/>
    </location>
</feature>